<comment type="caution">
    <text evidence="1">The sequence shown here is derived from an EMBL/GenBank/DDBJ whole genome shotgun (WGS) entry which is preliminary data.</text>
</comment>
<evidence type="ECO:0000313" key="1">
    <source>
        <dbReference type="EMBL" id="KAK4759070.1"/>
    </source>
</evidence>
<organism evidence="1 2">
    <name type="scientific">Trapa incisa</name>
    <dbReference type="NCBI Taxonomy" id="236973"/>
    <lineage>
        <taxon>Eukaryota</taxon>
        <taxon>Viridiplantae</taxon>
        <taxon>Streptophyta</taxon>
        <taxon>Embryophyta</taxon>
        <taxon>Tracheophyta</taxon>
        <taxon>Spermatophyta</taxon>
        <taxon>Magnoliopsida</taxon>
        <taxon>eudicotyledons</taxon>
        <taxon>Gunneridae</taxon>
        <taxon>Pentapetalae</taxon>
        <taxon>rosids</taxon>
        <taxon>malvids</taxon>
        <taxon>Myrtales</taxon>
        <taxon>Lythraceae</taxon>
        <taxon>Trapa</taxon>
    </lineage>
</organism>
<reference evidence="1 2" key="1">
    <citation type="journal article" date="2023" name="Hortic Res">
        <title>Pangenome of water caltrop reveals structural variations and asymmetric subgenome divergence after allopolyploidization.</title>
        <authorList>
            <person name="Zhang X."/>
            <person name="Chen Y."/>
            <person name="Wang L."/>
            <person name="Yuan Y."/>
            <person name="Fang M."/>
            <person name="Shi L."/>
            <person name="Lu R."/>
            <person name="Comes H.P."/>
            <person name="Ma Y."/>
            <person name="Chen Y."/>
            <person name="Huang G."/>
            <person name="Zhou Y."/>
            <person name="Zheng Z."/>
            <person name="Qiu Y."/>
        </authorList>
    </citation>
    <scope>NUCLEOTIDE SEQUENCE [LARGE SCALE GENOMIC DNA]</scope>
    <source>
        <tissue evidence="1">Roots</tissue>
    </source>
</reference>
<sequence>MTEKWKKDEIGLELLLRQTAGLKCSSIYCLRLWINEKWGAFFQVKGFGKIQRCVFFVYRLLSSSCNCASQYEIKDEIKGLFSLELIESCLCIFSQLCSESFVDFVLHHS</sequence>
<dbReference type="AlphaFoldDB" id="A0AAN7K9W1"/>
<dbReference type="Proteomes" id="UP001345219">
    <property type="component" value="Chromosome 15"/>
</dbReference>
<protein>
    <submittedName>
        <fullName evidence="1">Uncharacterized protein</fullName>
    </submittedName>
</protein>
<proteinExistence type="predicted"/>
<accession>A0AAN7K9W1</accession>
<evidence type="ECO:0000313" key="2">
    <source>
        <dbReference type="Proteomes" id="UP001345219"/>
    </source>
</evidence>
<dbReference type="EMBL" id="JAXIOK010000012">
    <property type="protein sequence ID" value="KAK4759070.1"/>
    <property type="molecule type" value="Genomic_DNA"/>
</dbReference>
<gene>
    <name evidence="1" type="ORF">SAY87_020371</name>
</gene>
<name>A0AAN7K9W1_9MYRT</name>
<keyword evidence="2" id="KW-1185">Reference proteome</keyword>